<dbReference type="AlphaFoldDB" id="A0A4V3DXW9"/>
<gene>
    <name evidence="1" type="ORF">EV668_3145</name>
</gene>
<evidence type="ECO:0000313" key="1">
    <source>
        <dbReference type="EMBL" id="TDR90299.1"/>
    </source>
</evidence>
<keyword evidence="2" id="KW-1185">Reference proteome</keyword>
<dbReference type="Proteomes" id="UP000295122">
    <property type="component" value="Unassembled WGS sequence"/>
</dbReference>
<dbReference type="RefSeq" id="WP_245513211.1">
    <property type="nucleotide sequence ID" value="NZ_SNZR01000013.1"/>
</dbReference>
<evidence type="ECO:0000313" key="2">
    <source>
        <dbReference type="Proteomes" id="UP000295122"/>
    </source>
</evidence>
<organism evidence="1 2">
    <name type="scientific">Enterovirga rhinocerotis</name>
    <dbReference type="NCBI Taxonomy" id="1339210"/>
    <lineage>
        <taxon>Bacteria</taxon>
        <taxon>Pseudomonadati</taxon>
        <taxon>Pseudomonadota</taxon>
        <taxon>Alphaproteobacteria</taxon>
        <taxon>Hyphomicrobiales</taxon>
        <taxon>Methylobacteriaceae</taxon>
        <taxon>Enterovirga</taxon>
    </lineage>
</organism>
<reference evidence="1 2" key="1">
    <citation type="submission" date="2019-03" db="EMBL/GenBank/DDBJ databases">
        <title>Genomic Encyclopedia of Type Strains, Phase IV (KMG-IV): sequencing the most valuable type-strain genomes for metagenomic binning, comparative biology and taxonomic classification.</title>
        <authorList>
            <person name="Goeker M."/>
        </authorList>
    </citation>
    <scope>NUCLEOTIDE SEQUENCE [LARGE SCALE GENOMIC DNA]</scope>
    <source>
        <strain evidence="1 2">DSM 25903</strain>
    </source>
</reference>
<protein>
    <submittedName>
        <fullName evidence="1">Uncharacterized protein</fullName>
    </submittedName>
</protein>
<accession>A0A4V3DXW9</accession>
<comment type="caution">
    <text evidence="1">The sequence shown here is derived from an EMBL/GenBank/DDBJ whole genome shotgun (WGS) entry which is preliminary data.</text>
</comment>
<dbReference type="EMBL" id="SNZR01000013">
    <property type="protein sequence ID" value="TDR90299.1"/>
    <property type="molecule type" value="Genomic_DNA"/>
</dbReference>
<name>A0A4V3DXW9_9HYPH</name>
<sequence>MVGRSGQRHDVGLVIDAVFPFAGDRKFSRRAFLTTNAGFTLRTPVAVAPVLAIKPRRTIEAPLSVGPTIALRPWVTLLTSRTISARRATFALLASLAGGAVDTIPTVQAAFTWRALTAFCSISTVPTHLAWRTALPWRPICAVPAVYAVTAWRPAFARRPIASRNAGLPCVAASARRALFPSGAVQPISTIGSVGPWLALLPAVTVSQRRKPLVDTT</sequence>
<proteinExistence type="predicted"/>